<feature type="region of interest" description="Disordered" evidence="1">
    <location>
        <begin position="246"/>
        <end position="292"/>
    </location>
</feature>
<dbReference type="STRING" id="1328313.DS2_02805"/>
<feature type="compositionally biased region" description="Polar residues" evidence="1">
    <location>
        <begin position="278"/>
        <end position="292"/>
    </location>
</feature>
<gene>
    <name evidence="3" type="ORF">DS2_02805</name>
</gene>
<evidence type="ECO:0000313" key="4">
    <source>
        <dbReference type="Proteomes" id="UP000019276"/>
    </source>
</evidence>
<keyword evidence="4" id="KW-1185">Reference proteome</keyword>
<name>W7QVH3_9ALTE</name>
<dbReference type="RefSeq" id="WP_035013113.1">
    <property type="nucleotide sequence ID" value="NZ_ARZY01000003.1"/>
</dbReference>
<dbReference type="PANTHER" id="PTHR30273">
    <property type="entry name" value="PERIPLASMIC SIGNAL SENSOR AND SIGMA FACTOR ACTIVATOR FECR-RELATED"/>
    <property type="match status" value="1"/>
</dbReference>
<evidence type="ECO:0000313" key="3">
    <source>
        <dbReference type="EMBL" id="EWH11718.1"/>
    </source>
</evidence>
<comment type="caution">
    <text evidence="3">The sequence shown here is derived from an EMBL/GenBank/DDBJ whole genome shotgun (WGS) entry which is preliminary data.</text>
</comment>
<reference evidence="3 4" key="1">
    <citation type="journal article" date="2014" name="Genome Announc.">
        <title>Draft Genome Sequence of the Agar-Degrading Bacterium Catenovulum sp. Strain DS-2, Isolated from Intestines of Haliotis diversicolor.</title>
        <authorList>
            <person name="Shan D."/>
            <person name="Li X."/>
            <person name="Gu Z."/>
            <person name="Wei G."/>
            <person name="Gao Z."/>
            <person name="Shao Z."/>
        </authorList>
    </citation>
    <scope>NUCLEOTIDE SEQUENCE [LARGE SCALE GENOMIC DNA]</scope>
    <source>
        <strain evidence="3 4">DS-2</strain>
    </source>
</reference>
<evidence type="ECO:0000256" key="1">
    <source>
        <dbReference type="SAM" id="MobiDB-lite"/>
    </source>
</evidence>
<evidence type="ECO:0000256" key="2">
    <source>
        <dbReference type="SAM" id="Phobius"/>
    </source>
</evidence>
<protein>
    <submittedName>
        <fullName evidence="3">Beta-agarase</fullName>
    </submittedName>
</protein>
<keyword evidence="2" id="KW-0812">Transmembrane</keyword>
<dbReference type="AlphaFoldDB" id="W7QVH3"/>
<dbReference type="eggNOG" id="ENOG5033VQS">
    <property type="taxonomic scope" value="Bacteria"/>
</dbReference>
<keyword evidence="2" id="KW-0472">Membrane</keyword>
<dbReference type="GO" id="GO:0016989">
    <property type="term" value="F:sigma factor antagonist activity"/>
    <property type="evidence" value="ECO:0007669"/>
    <property type="project" value="TreeGrafter"/>
</dbReference>
<sequence>MNKYQDELLASFIAGEDNRAELQQEWEKDPQFKQKSARHVLTHRLMQVKLKQHDSAEFSDEIMARIKQQKTTQQANLAKVSHIKRYWFQGTSIAASIFLCALIWFSLEQPNQPFASVKYQPVTSEVQVSELEAFQLSPGPFQMLSGQAHIQFNNGTKITASSPTHLDIKSASNVRIIQGQLAVDLPANSPAFYVQTASANYVIAQANDRQVSALANSKEADVTPIYRQENLPFSFTIDAQGEVKTSGSLDSIHKQSSNEVESIKPKSIAPSGHKEPQQQDPAETNNHSNTPINIVSGLNMGFETGDLTHWLVDVKSLGFAEVTPEAAKSGNYGLHINTMNSGPVFIKIKHSVLPAGFVKKHKQYKLSYDIKRLTDNAESAIGYTRFNNSFNAKYQTTAHGPWFRMPRDNTWQHHEKIIHGQDWPDTFTFVEIAFWTPNEEWYLDNVELVEIPPAENFIKEQTRGFESGALGTGLTIQREIGQENFAILQVTEEAAIDGNYGLYANSTTGEMHIKFTSDAFITDQINNQTDYLFAYDLRVVEGKAALRQMPNTGGIYYTPEWAGYGYQRGIYWVDNDGLIRVRIKIPAEKIPEDGRFEMKMLMKEGAVVHFDNFEFSAVTED</sequence>
<feature type="compositionally biased region" description="Polar residues" evidence="1">
    <location>
        <begin position="246"/>
        <end position="260"/>
    </location>
</feature>
<dbReference type="Proteomes" id="UP000019276">
    <property type="component" value="Unassembled WGS sequence"/>
</dbReference>
<proteinExistence type="predicted"/>
<dbReference type="EMBL" id="ARZY01000003">
    <property type="protein sequence ID" value="EWH11718.1"/>
    <property type="molecule type" value="Genomic_DNA"/>
</dbReference>
<feature type="transmembrane region" description="Helical" evidence="2">
    <location>
        <begin position="86"/>
        <end position="107"/>
    </location>
</feature>
<accession>W7QVH3</accession>
<dbReference type="PANTHER" id="PTHR30273:SF2">
    <property type="entry name" value="PROTEIN FECR"/>
    <property type="match status" value="1"/>
</dbReference>
<dbReference type="OrthoDB" id="6376118at2"/>
<dbReference type="Gene3D" id="2.60.120.260">
    <property type="entry name" value="Galactose-binding domain-like"/>
    <property type="match status" value="1"/>
</dbReference>
<keyword evidence="2" id="KW-1133">Transmembrane helix</keyword>
<dbReference type="InterPro" id="IPR012373">
    <property type="entry name" value="Ferrdict_sens_TM"/>
</dbReference>
<organism evidence="3 4">
    <name type="scientific">Catenovulum agarivorans DS-2</name>
    <dbReference type="NCBI Taxonomy" id="1328313"/>
    <lineage>
        <taxon>Bacteria</taxon>
        <taxon>Pseudomonadati</taxon>
        <taxon>Pseudomonadota</taxon>
        <taxon>Gammaproteobacteria</taxon>
        <taxon>Alteromonadales</taxon>
        <taxon>Alteromonadaceae</taxon>
        <taxon>Catenovulum</taxon>
    </lineage>
</organism>